<accession>A0ABW2HY72</accession>
<dbReference type="RefSeq" id="WP_378973829.1">
    <property type="nucleotide sequence ID" value="NZ_JBHTBJ010000025.1"/>
</dbReference>
<keyword evidence="3" id="KW-1185">Reference proteome</keyword>
<evidence type="ECO:0000259" key="1">
    <source>
        <dbReference type="SMART" id="SM00871"/>
    </source>
</evidence>
<name>A0ABW2HY72_9ACTN</name>
<dbReference type="Pfam" id="PF06445">
    <property type="entry name" value="GyrI-like"/>
    <property type="match status" value="1"/>
</dbReference>
<feature type="domain" description="AraC effector-binding" evidence="1">
    <location>
        <begin position="7"/>
        <end position="156"/>
    </location>
</feature>
<reference evidence="3" key="1">
    <citation type="journal article" date="2019" name="Int. J. Syst. Evol. Microbiol.">
        <title>The Global Catalogue of Microorganisms (GCM) 10K type strain sequencing project: providing services to taxonomists for standard genome sequencing and annotation.</title>
        <authorList>
            <consortium name="The Broad Institute Genomics Platform"/>
            <consortium name="The Broad Institute Genome Sequencing Center for Infectious Disease"/>
            <person name="Wu L."/>
            <person name="Ma J."/>
        </authorList>
    </citation>
    <scope>NUCLEOTIDE SEQUENCE [LARGE SCALE GENOMIC DNA]</scope>
    <source>
        <strain evidence="3">XZYJT-10</strain>
    </source>
</reference>
<dbReference type="EMBL" id="JBHTBJ010000025">
    <property type="protein sequence ID" value="MFC7277711.1"/>
    <property type="molecule type" value="Genomic_DNA"/>
</dbReference>
<dbReference type="InterPro" id="IPR011256">
    <property type="entry name" value="Reg_factor_effector_dom_sf"/>
</dbReference>
<dbReference type="SMART" id="SM00871">
    <property type="entry name" value="AraC_E_bind"/>
    <property type="match status" value="1"/>
</dbReference>
<dbReference type="InterPro" id="IPR029442">
    <property type="entry name" value="GyrI-like"/>
</dbReference>
<dbReference type="InterPro" id="IPR010499">
    <property type="entry name" value="AraC_E-bd"/>
</dbReference>
<dbReference type="Proteomes" id="UP001596548">
    <property type="component" value="Unassembled WGS sequence"/>
</dbReference>
<dbReference type="Gene3D" id="3.20.80.10">
    <property type="entry name" value="Regulatory factor, effector binding domain"/>
    <property type="match status" value="1"/>
</dbReference>
<comment type="caution">
    <text evidence="2">The sequence shown here is derived from an EMBL/GenBank/DDBJ whole genome shotgun (WGS) entry which is preliminary data.</text>
</comment>
<evidence type="ECO:0000313" key="2">
    <source>
        <dbReference type="EMBL" id="MFC7277711.1"/>
    </source>
</evidence>
<organism evidence="2 3">
    <name type="scientific">Paractinoplanes rhizophilus</name>
    <dbReference type="NCBI Taxonomy" id="1416877"/>
    <lineage>
        <taxon>Bacteria</taxon>
        <taxon>Bacillati</taxon>
        <taxon>Actinomycetota</taxon>
        <taxon>Actinomycetes</taxon>
        <taxon>Micromonosporales</taxon>
        <taxon>Micromonosporaceae</taxon>
        <taxon>Paractinoplanes</taxon>
    </lineage>
</organism>
<dbReference type="SUPFAM" id="SSF55136">
    <property type="entry name" value="Probable bacterial effector-binding domain"/>
    <property type="match status" value="1"/>
</dbReference>
<evidence type="ECO:0000313" key="3">
    <source>
        <dbReference type="Proteomes" id="UP001596548"/>
    </source>
</evidence>
<protein>
    <submittedName>
        <fullName evidence="2">GyrI-like domain-containing protein</fullName>
    </submittedName>
</protein>
<sequence>MMTNTTDRIEVTSLPARVIVGRRESVAMADLSTFFGRTIPVVAAEFARLGLVPAGPATAVYTNEAHQVFDVTVGFPVDGGPELGGLEAQRLPGGRVVRAEHTGPYRTLPAMYAALSAWFADHARTPPRLMWEEYLAGPDATGDESACRTRVVYPLG</sequence>
<gene>
    <name evidence="2" type="ORF">ACFQS1_27300</name>
</gene>
<proteinExistence type="predicted"/>